<evidence type="ECO:0000256" key="1">
    <source>
        <dbReference type="SAM" id="SignalP"/>
    </source>
</evidence>
<comment type="caution">
    <text evidence="2">The sequence shown here is derived from an EMBL/GenBank/DDBJ whole genome shotgun (WGS) entry which is preliminary data.</text>
</comment>
<dbReference type="EMBL" id="BLLF01007668">
    <property type="protein sequence ID" value="GFH33060.1"/>
    <property type="molecule type" value="Genomic_DNA"/>
</dbReference>
<protein>
    <submittedName>
        <fullName evidence="2">Uncharacterized protein</fullName>
    </submittedName>
</protein>
<evidence type="ECO:0000313" key="2">
    <source>
        <dbReference type="EMBL" id="GFH33060.1"/>
    </source>
</evidence>
<feature type="signal peptide" evidence="1">
    <location>
        <begin position="1"/>
        <end position="25"/>
    </location>
</feature>
<name>A0A6A0AJE2_HAELA</name>
<sequence length="108" mass="11228">MGAGACVGCWALLTFTALRELGSRAIQYNRLNGPDQRERRAPALDFIPSGAIAVANGGLDVENNMPSPVSVKMAQPEAASKPSVVTTAVAGAEGRLRRAALPLPRCPS</sequence>
<accession>A0A6A0AJE2</accession>
<organism evidence="2 3">
    <name type="scientific">Haematococcus lacustris</name>
    <name type="common">Green alga</name>
    <name type="synonym">Haematococcus pluvialis</name>
    <dbReference type="NCBI Taxonomy" id="44745"/>
    <lineage>
        <taxon>Eukaryota</taxon>
        <taxon>Viridiplantae</taxon>
        <taxon>Chlorophyta</taxon>
        <taxon>core chlorophytes</taxon>
        <taxon>Chlorophyceae</taxon>
        <taxon>CS clade</taxon>
        <taxon>Chlamydomonadales</taxon>
        <taxon>Haematococcaceae</taxon>
        <taxon>Haematococcus</taxon>
    </lineage>
</organism>
<dbReference type="Proteomes" id="UP000485058">
    <property type="component" value="Unassembled WGS sequence"/>
</dbReference>
<dbReference type="AlphaFoldDB" id="A0A6A0AJE2"/>
<keyword evidence="3" id="KW-1185">Reference proteome</keyword>
<keyword evidence="1" id="KW-0732">Signal</keyword>
<reference evidence="2 3" key="1">
    <citation type="submission" date="2020-02" db="EMBL/GenBank/DDBJ databases">
        <title>Draft genome sequence of Haematococcus lacustris strain NIES-144.</title>
        <authorList>
            <person name="Morimoto D."/>
            <person name="Nakagawa S."/>
            <person name="Yoshida T."/>
            <person name="Sawayama S."/>
        </authorList>
    </citation>
    <scope>NUCLEOTIDE SEQUENCE [LARGE SCALE GENOMIC DNA]</scope>
    <source>
        <strain evidence="2 3">NIES-144</strain>
    </source>
</reference>
<feature type="chain" id="PRO_5025481566" evidence="1">
    <location>
        <begin position="26"/>
        <end position="108"/>
    </location>
</feature>
<evidence type="ECO:0000313" key="3">
    <source>
        <dbReference type="Proteomes" id="UP000485058"/>
    </source>
</evidence>
<gene>
    <name evidence="2" type="ORF">HaLaN_32373</name>
</gene>
<proteinExistence type="predicted"/>